<dbReference type="Gene3D" id="3.80.10.10">
    <property type="entry name" value="Ribonuclease Inhibitor"/>
    <property type="match status" value="1"/>
</dbReference>
<organism evidence="1 2">
    <name type="scientific">Madurella fahalii</name>
    <dbReference type="NCBI Taxonomy" id="1157608"/>
    <lineage>
        <taxon>Eukaryota</taxon>
        <taxon>Fungi</taxon>
        <taxon>Dikarya</taxon>
        <taxon>Ascomycota</taxon>
        <taxon>Pezizomycotina</taxon>
        <taxon>Sordariomycetes</taxon>
        <taxon>Sordariomycetidae</taxon>
        <taxon>Sordariales</taxon>
        <taxon>Sordariales incertae sedis</taxon>
        <taxon>Madurella</taxon>
    </lineage>
</organism>
<proteinExistence type="predicted"/>
<dbReference type="InterPro" id="IPR032675">
    <property type="entry name" value="LRR_dom_sf"/>
</dbReference>
<dbReference type="GeneID" id="98174162"/>
<protein>
    <submittedName>
        <fullName evidence="1">F-box domain-containing protein</fullName>
    </submittedName>
</protein>
<reference evidence="1 2" key="1">
    <citation type="submission" date="2024-09" db="EMBL/GenBank/DDBJ databases">
        <title>Itraconazole resistance in Madurella fahalii resulting from another homologue of gene encoding cytochrome P450 14-alpha sterol demethylase (CYP51).</title>
        <authorList>
            <person name="Yoshioka I."/>
            <person name="Fahal A.H."/>
            <person name="Kaneko S."/>
            <person name="Yaguchi T."/>
        </authorList>
    </citation>
    <scope>NUCLEOTIDE SEQUENCE [LARGE SCALE GENOMIC DNA]</scope>
    <source>
        <strain evidence="1 2">IFM 68171</strain>
    </source>
</reference>
<comment type="caution">
    <text evidence="1">The sequence shown here is derived from an EMBL/GenBank/DDBJ whole genome shotgun (WGS) entry which is preliminary data.</text>
</comment>
<accession>A0ABQ0G621</accession>
<sequence>MPYLQDLPFELIVRIAESLCLHCTDPPSASTSIRCLGYSPYCGCDTPSECPVSRTQEGSRTLGALCLTSHRLRDAAIRPLYHRPNPHKWWLLAGTMLARPDLARHIKELYIPVGLGTPESESVIPPAVLSYFKTRVDAYNASLPEHRRNDLLCSSEGSTLTSDRDENGTPILISLCPAAESIKAVIGWQYIFPAYPPMPMPSLHTIELAHWDTENGICLRHMAPLLRAAPNLRVLRFFSLTDDSDDEGAEMLGVTLEKVTEIELETSSINAETLEAVLKACPGLETFKYGAGGPLVGDEQFDPAQARDLMLQYGKNLKKVVIDLSEATGNAMLDEWDEDENEEVVKAFMEMETECELITDY</sequence>
<keyword evidence="2" id="KW-1185">Reference proteome</keyword>
<evidence type="ECO:0000313" key="2">
    <source>
        <dbReference type="Proteomes" id="UP001628179"/>
    </source>
</evidence>
<dbReference type="EMBL" id="BAAFSV010000002">
    <property type="protein sequence ID" value="GAB1313208.1"/>
    <property type="molecule type" value="Genomic_DNA"/>
</dbReference>
<name>A0ABQ0G621_9PEZI</name>
<dbReference type="RefSeq" id="XP_070914940.1">
    <property type="nucleotide sequence ID" value="XM_071058839.1"/>
</dbReference>
<evidence type="ECO:0000313" key="1">
    <source>
        <dbReference type="EMBL" id="GAB1313208.1"/>
    </source>
</evidence>
<gene>
    <name evidence="1" type="ORF">MFIFM68171_03418</name>
</gene>
<dbReference type="Proteomes" id="UP001628179">
    <property type="component" value="Unassembled WGS sequence"/>
</dbReference>